<evidence type="ECO:0000313" key="5">
    <source>
        <dbReference type="Proteomes" id="UP000002489"/>
    </source>
</evidence>
<dbReference type="Pfam" id="PF09598">
    <property type="entry name" value="Stm1_N"/>
    <property type="match status" value="1"/>
</dbReference>
<dbReference type="VEuPathDB" id="FungiDB:FOXG_02274"/>
<evidence type="ECO:0000256" key="2">
    <source>
        <dbReference type="ARBA" id="ARBA00022490"/>
    </source>
</evidence>
<dbReference type="GO" id="GO:0003723">
    <property type="term" value="F:RNA binding"/>
    <property type="evidence" value="ECO:0007669"/>
    <property type="project" value="InterPro"/>
</dbReference>
<sequence>MSVVTKNPFAYLGNDSDGEEKPVVPVKTVDKNTARTTKRNVEPQAPVRAGGAGGNRRGPGGNEGAFRDRGAGSNRNQNRSTEEAPRDGPRGGAGARVRGGRGARHARERDDRHPSKFGGHGGSDKQAAQSWGANEGTAELKDEQAGEAIAKDEQKDAVAEDAAAEAAAAEEEAEKQVSYEEYLAQQAEKKAALDSGLKVREANEGSKLDKKWANAKPLENEEEEYFARTHLMRSGNDFISPKSKPLTSTLASSSLSAPEVVLAEAEAAVVVVAESVVVTVAVEVTAAVAAVLLRDLLRAMLLLTPATSLLSPASAATRLPKPARLAQESAPKIPCLHPLTA</sequence>
<feature type="region of interest" description="Disordered" evidence="3">
    <location>
        <begin position="1"/>
        <end position="172"/>
    </location>
</feature>
<reference evidence="4" key="2">
    <citation type="submission" date="2025-08" db="UniProtKB">
        <authorList>
            <consortium name="EnsemblFungi"/>
        </authorList>
    </citation>
    <scope>IDENTIFICATION</scope>
    <source>
        <strain evidence="4">4287 / CBS 123668 / FGSC 9935 / NRRL 34936</strain>
    </source>
</reference>
<feature type="compositionally biased region" description="Gly residues" evidence="3">
    <location>
        <begin position="50"/>
        <end position="63"/>
    </location>
</feature>
<evidence type="ECO:0000313" key="4">
    <source>
        <dbReference type="EnsemblFungi" id="FOXG_02274P0"/>
    </source>
</evidence>
<name>A0A0D2XEE2_FUSOF</name>
<protein>
    <submittedName>
        <fullName evidence="4">Uncharacterized protein</fullName>
    </submittedName>
</protein>
<dbReference type="SMART" id="SM01233">
    <property type="entry name" value="HABP4_PAI-RBP1"/>
    <property type="match status" value="1"/>
</dbReference>
<organism evidence="4 5">
    <name type="scientific">Fusarium oxysporum (strain Fo5176)</name>
    <name type="common">Fusarium vascular wilt</name>
    <dbReference type="NCBI Taxonomy" id="660025"/>
    <lineage>
        <taxon>Eukaryota</taxon>
        <taxon>Fungi</taxon>
        <taxon>Dikarya</taxon>
        <taxon>Ascomycota</taxon>
        <taxon>Pezizomycotina</taxon>
        <taxon>Sordariomycetes</taxon>
        <taxon>Hypocreomycetidae</taxon>
        <taxon>Hypocreales</taxon>
        <taxon>Nectriaceae</taxon>
        <taxon>Fusarium</taxon>
        <taxon>Fusarium oxysporum species complex</taxon>
    </lineage>
</organism>
<gene>
    <name evidence="4" type="primary">28944483</name>
</gene>
<accession>A0A0D2XEE2</accession>
<dbReference type="GO" id="GO:0005634">
    <property type="term" value="C:nucleus"/>
    <property type="evidence" value="ECO:0007669"/>
    <property type="project" value="TreeGrafter"/>
</dbReference>
<dbReference type="AlphaFoldDB" id="A0A0D2XEE2"/>
<dbReference type="PANTHER" id="PTHR12299">
    <property type="entry name" value="HYALURONIC ACID-BINDING PROTEIN 4"/>
    <property type="match status" value="1"/>
</dbReference>
<dbReference type="STRING" id="426428.A0A0D2XEE2"/>
<dbReference type="PANTHER" id="PTHR12299:SF17">
    <property type="entry name" value="AT19571P-RELATED"/>
    <property type="match status" value="1"/>
</dbReference>
<dbReference type="InterPro" id="IPR019084">
    <property type="entry name" value="STM1-like_N"/>
</dbReference>
<feature type="compositionally biased region" description="Basic and acidic residues" evidence="3">
    <location>
        <begin position="138"/>
        <end position="158"/>
    </location>
</feature>
<reference evidence="5" key="1">
    <citation type="journal article" date="2012" name="Mol. Plant Microbe Interact.">
        <title>A highly conserved effector in Fusarium oxysporum is required for full virulence on Arabidopsis.</title>
        <authorList>
            <person name="Thatcher L.F."/>
            <person name="Gardiner D.M."/>
            <person name="Kazan K."/>
            <person name="Manners J."/>
        </authorList>
    </citation>
    <scope>NUCLEOTIDE SEQUENCE [LARGE SCALE GENOMIC DNA]</scope>
    <source>
        <strain evidence="5">Fo5176</strain>
    </source>
</reference>
<proteinExistence type="predicted"/>
<evidence type="ECO:0000256" key="1">
    <source>
        <dbReference type="ARBA" id="ARBA00004496"/>
    </source>
</evidence>
<feature type="compositionally biased region" description="Basic and acidic residues" evidence="3">
    <location>
        <begin position="80"/>
        <end position="89"/>
    </location>
</feature>
<feature type="compositionally biased region" description="Basic and acidic residues" evidence="3">
    <location>
        <begin position="105"/>
        <end position="114"/>
    </location>
</feature>
<keyword evidence="2" id="KW-0963">Cytoplasm</keyword>
<dbReference type="InterPro" id="IPR006861">
    <property type="entry name" value="HABP4_PAIRBP1-bd"/>
</dbReference>
<dbReference type="Proteomes" id="UP000002489">
    <property type="component" value="Unassembled WGS sequence"/>
</dbReference>
<dbReference type="GO" id="GO:0005737">
    <property type="term" value="C:cytoplasm"/>
    <property type="evidence" value="ECO:0007669"/>
    <property type="project" value="UniProtKB-SubCell"/>
</dbReference>
<dbReference type="EnsemblFungi" id="FOXG_02274T0">
    <property type="protein sequence ID" value="FOXG_02274P0"/>
    <property type="gene ID" value="FOXG_02274"/>
</dbReference>
<dbReference type="Gene3D" id="6.10.140.1040">
    <property type="match status" value="1"/>
</dbReference>
<comment type="subcellular location">
    <subcellularLocation>
        <location evidence="1">Cytoplasm</location>
    </subcellularLocation>
</comment>
<dbReference type="InterPro" id="IPR039764">
    <property type="entry name" value="HABP4/SERBP1-like"/>
</dbReference>
<evidence type="ECO:0000256" key="3">
    <source>
        <dbReference type="SAM" id="MobiDB-lite"/>
    </source>
</evidence>